<evidence type="ECO:0000313" key="11">
    <source>
        <dbReference type="Proteomes" id="UP000277582"/>
    </source>
</evidence>
<dbReference type="GO" id="GO:0006183">
    <property type="term" value="P:GTP biosynthetic process"/>
    <property type="evidence" value="ECO:0007669"/>
    <property type="project" value="InterPro"/>
</dbReference>
<feature type="domain" description="Nucleoside diphosphate kinase-like" evidence="9">
    <location>
        <begin position="44"/>
        <end position="187"/>
    </location>
</feature>
<evidence type="ECO:0000256" key="2">
    <source>
        <dbReference type="ARBA" id="ARBA00008142"/>
    </source>
</evidence>
<dbReference type="GO" id="GO:0006241">
    <property type="term" value="P:CTP biosynthetic process"/>
    <property type="evidence" value="ECO:0007669"/>
    <property type="project" value="InterPro"/>
</dbReference>
<dbReference type="PANTHER" id="PTHR11349">
    <property type="entry name" value="NUCLEOSIDE DIPHOSPHATE KINASE"/>
    <property type="match status" value="1"/>
</dbReference>
<evidence type="ECO:0000256" key="5">
    <source>
        <dbReference type="ARBA" id="ARBA00022679"/>
    </source>
</evidence>
<dbReference type="GO" id="GO:0004550">
    <property type="term" value="F:nucleoside diphosphate kinase activity"/>
    <property type="evidence" value="ECO:0007669"/>
    <property type="project" value="UniProtKB-EC"/>
</dbReference>
<protein>
    <recommendedName>
        <fullName evidence="3">nucleoside-diphosphate kinase</fullName>
        <ecNumber evidence="3">2.7.4.6</ecNumber>
    </recommendedName>
</protein>
<dbReference type="SMART" id="SM00562">
    <property type="entry name" value="NDK"/>
    <property type="match status" value="1"/>
</dbReference>
<evidence type="ECO:0000256" key="8">
    <source>
        <dbReference type="RuleBase" id="RU004011"/>
    </source>
</evidence>
<keyword evidence="11" id="KW-1185">Reference proteome</keyword>
<name>A0A429GVQ3_9CREN</name>
<dbReference type="InterPro" id="IPR034907">
    <property type="entry name" value="NDK-like_dom"/>
</dbReference>
<comment type="similarity">
    <text evidence="2 7 8">Belongs to the NDK family.</text>
</comment>
<evidence type="ECO:0000256" key="3">
    <source>
        <dbReference type="ARBA" id="ARBA00012966"/>
    </source>
</evidence>
<dbReference type="PRINTS" id="PR01243">
    <property type="entry name" value="NUCDPKINASE"/>
</dbReference>
<dbReference type="EC" id="2.7.4.6" evidence="3"/>
<evidence type="ECO:0000259" key="9">
    <source>
        <dbReference type="SMART" id="SM00562"/>
    </source>
</evidence>
<keyword evidence="5" id="KW-0808">Transferase</keyword>
<gene>
    <name evidence="10" type="ORF">D6D85_02120</name>
</gene>
<dbReference type="GO" id="GO:0006228">
    <property type="term" value="P:UTP biosynthetic process"/>
    <property type="evidence" value="ECO:0007669"/>
    <property type="project" value="InterPro"/>
</dbReference>
<dbReference type="SUPFAM" id="SSF54919">
    <property type="entry name" value="Nucleoside diphosphate kinase, NDK"/>
    <property type="match status" value="1"/>
</dbReference>
<evidence type="ECO:0000256" key="4">
    <source>
        <dbReference type="ARBA" id="ARBA00022553"/>
    </source>
</evidence>
<dbReference type="AlphaFoldDB" id="A0A429GVQ3"/>
<proteinExistence type="inferred from homology"/>
<dbReference type="InterPro" id="IPR001564">
    <property type="entry name" value="Nucleoside_diP_kinase"/>
</dbReference>
<keyword evidence="4" id="KW-0597">Phosphoprotein</keyword>
<dbReference type="InterPro" id="IPR036850">
    <property type="entry name" value="NDK-like_dom_sf"/>
</dbReference>
<keyword evidence="6" id="KW-0418">Kinase</keyword>
<evidence type="ECO:0000256" key="1">
    <source>
        <dbReference type="ARBA" id="ARBA00001946"/>
    </source>
</evidence>
<organism evidence="10 11">
    <name type="scientific">Candidatus Methanodesulfokora washburnensis</name>
    <dbReference type="NCBI Taxonomy" id="2478471"/>
    <lineage>
        <taxon>Archaea</taxon>
        <taxon>Thermoproteota</taxon>
        <taxon>Candidatus Korarchaeia</taxon>
        <taxon>Candidatus Korarchaeia incertae sedis</taxon>
        <taxon>Candidatus Methanodesulfokora</taxon>
    </lineage>
</organism>
<dbReference type="EMBL" id="RCOS01000027">
    <property type="protein sequence ID" value="RSN77801.1"/>
    <property type="molecule type" value="Genomic_DNA"/>
</dbReference>
<dbReference type="Proteomes" id="UP000277582">
    <property type="component" value="Unassembled WGS sequence"/>
</dbReference>
<accession>A0A429GVQ3</accession>
<dbReference type="PROSITE" id="PS51374">
    <property type="entry name" value="NDPK_LIKE"/>
    <property type="match status" value="1"/>
</dbReference>
<comment type="caution">
    <text evidence="10">The sequence shown here is derived from an EMBL/GenBank/DDBJ whole genome shotgun (WGS) entry which is preliminary data.</text>
</comment>
<dbReference type="OrthoDB" id="6874at2157"/>
<dbReference type="Pfam" id="PF00334">
    <property type="entry name" value="NDK"/>
    <property type="match status" value="1"/>
</dbReference>
<reference evidence="10 11" key="1">
    <citation type="submission" date="2018-10" db="EMBL/GenBank/DDBJ databases">
        <title>Co-occurring genomic capacity for anaerobic methane metabolism and dissimilatory sulfite reduction discovered in the Korarchaeota.</title>
        <authorList>
            <person name="Mckay L.J."/>
            <person name="Dlakic M."/>
            <person name="Fields M.W."/>
            <person name="Delmont T.O."/>
            <person name="Eren A.M."/>
            <person name="Jay Z.J."/>
            <person name="Klingelsmith K.B."/>
            <person name="Rusch D.B."/>
            <person name="Inskeep W.P."/>
        </authorList>
    </citation>
    <scope>NUCLEOTIDE SEQUENCE [LARGE SCALE GENOMIC DNA]</scope>
    <source>
        <strain evidence="10 11">MDKW</strain>
    </source>
</reference>
<evidence type="ECO:0000256" key="7">
    <source>
        <dbReference type="PROSITE-ProRule" id="PRU00706"/>
    </source>
</evidence>
<dbReference type="Gene3D" id="3.30.70.141">
    <property type="entry name" value="Nucleoside diphosphate kinase-like domain"/>
    <property type="match status" value="1"/>
</dbReference>
<sequence length="377" mass="43119">MITGRDPLSFFYREDQLENEVYSKLKEMLEAEADPGQIKMLPKISFAMIKPDAYLRGLAPTVISRLEEEGFHVAKFDVRKMKSREIDELYMFVKNKYRESWWIMPKVFSMAPVVPMILTGDTMGFDHLSERLRELIGPTTPDAGRPGGMRYDLKGANRVLNIIHASDDPASALREALVFFSLEEILDVLSGGFEPLDVESREFTPEEPMDLRRWRVFNEIKLEAADLLEQGRQDILSLLDKEAEIVEMDLPIDEERESLMEIERAISAKAEKIRREILNSAVVEARSPADIGRKISFSERMEESLVSLRIIELLSDEEKLSRYKNFDFLLLKGISAGIITENYQEVVAHSTWAVAPQMMADLKKVGKKPITILEATK</sequence>
<dbReference type="RefSeq" id="WP_125670416.1">
    <property type="nucleotide sequence ID" value="NZ_RCOS01000027.1"/>
</dbReference>
<comment type="cofactor">
    <cofactor evidence="1">
        <name>Mg(2+)</name>
        <dbReference type="ChEBI" id="CHEBI:18420"/>
    </cofactor>
</comment>
<comment type="caution">
    <text evidence="7">Lacks conserved residue(s) required for the propagation of feature annotation.</text>
</comment>
<evidence type="ECO:0000313" key="10">
    <source>
        <dbReference type="EMBL" id="RSN77801.1"/>
    </source>
</evidence>
<evidence type="ECO:0000256" key="6">
    <source>
        <dbReference type="ARBA" id="ARBA00022777"/>
    </source>
</evidence>